<proteinExistence type="predicted"/>
<gene>
    <name evidence="1" type="ORF">MVEN_02330300</name>
</gene>
<evidence type="ECO:0000313" key="2">
    <source>
        <dbReference type="Proteomes" id="UP000620124"/>
    </source>
</evidence>
<dbReference type="AlphaFoldDB" id="A0A8H6X3F6"/>
<organism evidence="1 2">
    <name type="scientific">Mycena venus</name>
    <dbReference type="NCBI Taxonomy" id="2733690"/>
    <lineage>
        <taxon>Eukaryota</taxon>
        <taxon>Fungi</taxon>
        <taxon>Dikarya</taxon>
        <taxon>Basidiomycota</taxon>
        <taxon>Agaricomycotina</taxon>
        <taxon>Agaricomycetes</taxon>
        <taxon>Agaricomycetidae</taxon>
        <taxon>Agaricales</taxon>
        <taxon>Marasmiineae</taxon>
        <taxon>Mycenaceae</taxon>
        <taxon>Mycena</taxon>
    </lineage>
</organism>
<dbReference type="OrthoDB" id="3021279at2759"/>
<protein>
    <submittedName>
        <fullName evidence="1">Uncharacterized protein</fullName>
    </submittedName>
</protein>
<comment type="caution">
    <text evidence="1">The sequence shown here is derived from an EMBL/GenBank/DDBJ whole genome shotgun (WGS) entry which is preliminary data.</text>
</comment>
<reference evidence="1" key="1">
    <citation type="submission" date="2020-05" db="EMBL/GenBank/DDBJ databases">
        <title>Mycena genomes resolve the evolution of fungal bioluminescence.</title>
        <authorList>
            <person name="Tsai I.J."/>
        </authorList>
    </citation>
    <scope>NUCLEOTIDE SEQUENCE</scope>
    <source>
        <strain evidence="1">CCC161011</strain>
    </source>
</reference>
<evidence type="ECO:0000313" key="1">
    <source>
        <dbReference type="EMBL" id="KAF7333738.1"/>
    </source>
</evidence>
<keyword evidence="2" id="KW-1185">Reference proteome</keyword>
<sequence>MSTEPILPEDLERAIFEMAATHHPGMILALLRVAKRVYAWTEPILEQYRVVLVTPEANGRVVNVAGAALSNWEDAQFAQYVRHMWLDGNADLLSSPQALLRLTTNLTDLSVMGGVCVPALLPILCTMRLRRFTGCLWHLFGGIELIDLAHPALGSLTYLHILDALAENERIYNNLNSLPKLTHLAVFESVPGPIITQIFRICPRLEVFVVLYDADMDITLGEASQIDGVEDARLVLTAYPTDSAAWVRGACGRGDFWSAAEAFVARMRRRQIARPSPWMDN</sequence>
<accession>A0A8H6X3F6</accession>
<dbReference type="Proteomes" id="UP000620124">
    <property type="component" value="Unassembled WGS sequence"/>
</dbReference>
<name>A0A8H6X3F6_9AGAR</name>
<dbReference type="EMBL" id="JACAZI010000028">
    <property type="protein sequence ID" value="KAF7333738.1"/>
    <property type="molecule type" value="Genomic_DNA"/>
</dbReference>